<dbReference type="InterPro" id="IPR039426">
    <property type="entry name" value="TonB-dep_rcpt-like"/>
</dbReference>
<reference evidence="14 15" key="1">
    <citation type="submission" date="2023-09" db="EMBL/GenBank/DDBJ databases">
        <authorList>
            <person name="Rey-Velasco X."/>
        </authorList>
    </citation>
    <scope>NUCLEOTIDE SEQUENCE [LARGE SCALE GENOMIC DNA]</scope>
    <source>
        <strain evidence="14 15">W409</strain>
    </source>
</reference>
<sequence>MKSSALISVSVLAALATMSPNLYAKTITGIVKDQNGQVLTTGKVQIMGTNKSTTIGKDGTFTFNDVKPGKVEVHVASAKHIHSSTEFVLPETGLFDVEINVENSSIEIFDVTASAFHASTIESAAPVSVIAGQDLRQKQASTLGDTLKNEVGVHSTFYGGVASSPIIRGLDGPRVLITQNGLDSGDASRVGPDHIVATDASTATQIEILRGPATLFYGSGAIGGVVNVVDQRIPDNNDFEGEALVERNTNNSEESFSGSLKGGSGNFAFNVQGYYRDSDDYRIPGYAENEKAHDDEHEGEEHDENEDEHHSDVEGIVENSASRSKGLTFGTSYLMDNGFVGISIEHMSSLYGIPGHAHDEHEEGEEHNELEEMEEVVRGDLQQNRYQIMSKHQIDSALISAVNTSFAYTDYTHAEIENGEIGTVFANDSQETRVEIIHQPFMGWRGGLSLHYKSSDFEAIGEEAFTPPSKTDSFGIGIIEEQHFGDVLFQFGARIERVEIDVPMIQIGDIELLEEHDEEEHDAAHDDEHDEHNELAESNPGSDKETFTPISLSAGAVWDFTDGYNLGVSFVHAQRAPSSPELYSFGPHIGTSTYELGAFFTVDDEGDIAFNENELEIEKSNNIDISLRKFSGDFGFVLNAFYNQVDDYYFAADTGFVSGEEHEEHEEDGMDEMHDEEEHAHEDELPVFVFNAVDVDLYGFEAQVNWQATPSLSFQAQGDMIRTKLANAEDGKYLPRTPPTRLGASANYATNDWQAELSVNHYFEQDRVAEFESSTDGYTLVDLNVNYVTTVRDIDVTVFLKGSNLTDEEARVHTSFLKDLTPVQGRSFIMGVSAAF</sequence>
<evidence type="ECO:0000256" key="11">
    <source>
        <dbReference type="SAM" id="SignalP"/>
    </source>
</evidence>
<dbReference type="Gene3D" id="2.40.170.20">
    <property type="entry name" value="TonB-dependent receptor, beta-barrel domain"/>
    <property type="match status" value="1"/>
</dbReference>
<dbReference type="InterPro" id="IPR013784">
    <property type="entry name" value="Carb-bd-like_fold"/>
</dbReference>
<keyword evidence="15" id="KW-1185">Reference proteome</keyword>
<keyword evidence="6 8" id="KW-0472">Membrane</keyword>
<dbReference type="Proteomes" id="UP001249020">
    <property type="component" value="Unassembled WGS sequence"/>
</dbReference>
<dbReference type="InterPro" id="IPR000531">
    <property type="entry name" value="Beta-barrel_TonB"/>
</dbReference>
<feature type="signal peptide" evidence="11">
    <location>
        <begin position="1"/>
        <end position="24"/>
    </location>
</feature>
<comment type="subcellular location">
    <subcellularLocation>
        <location evidence="1 8">Cell outer membrane</location>
        <topology evidence="1 8">Multi-pass membrane protein</topology>
    </subcellularLocation>
</comment>
<keyword evidence="14" id="KW-0675">Receptor</keyword>
<evidence type="ECO:0000256" key="4">
    <source>
        <dbReference type="ARBA" id="ARBA00022692"/>
    </source>
</evidence>
<evidence type="ECO:0000259" key="13">
    <source>
        <dbReference type="Pfam" id="PF07715"/>
    </source>
</evidence>
<feature type="region of interest" description="Disordered" evidence="10">
    <location>
        <begin position="291"/>
        <end position="312"/>
    </location>
</feature>
<proteinExistence type="inferred from homology"/>
<dbReference type="Gene3D" id="2.60.40.1120">
    <property type="entry name" value="Carboxypeptidase-like, regulatory domain"/>
    <property type="match status" value="1"/>
</dbReference>
<keyword evidence="2 8" id="KW-0813">Transport</keyword>
<evidence type="ECO:0000313" key="15">
    <source>
        <dbReference type="Proteomes" id="UP001249020"/>
    </source>
</evidence>
<keyword evidence="11" id="KW-0732">Signal</keyword>
<feature type="region of interest" description="Disordered" evidence="10">
    <location>
        <begin position="517"/>
        <end position="546"/>
    </location>
</feature>
<evidence type="ECO:0000256" key="8">
    <source>
        <dbReference type="PROSITE-ProRule" id="PRU01360"/>
    </source>
</evidence>
<dbReference type="GO" id="GO:0044718">
    <property type="term" value="P:siderophore transmembrane transport"/>
    <property type="evidence" value="ECO:0007669"/>
    <property type="project" value="TreeGrafter"/>
</dbReference>
<evidence type="ECO:0000256" key="1">
    <source>
        <dbReference type="ARBA" id="ARBA00004571"/>
    </source>
</evidence>
<keyword evidence="5 9" id="KW-0798">TonB box</keyword>
<feature type="domain" description="TonB-dependent receptor plug" evidence="13">
    <location>
        <begin position="121"/>
        <end position="225"/>
    </location>
</feature>
<evidence type="ECO:0000256" key="2">
    <source>
        <dbReference type="ARBA" id="ARBA00022448"/>
    </source>
</evidence>
<dbReference type="PANTHER" id="PTHR30069">
    <property type="entry name" value="TONB-DEPENDENT OUTER MEMBRANE RECEPTOR"/>
    <property type="match status" value="1"/>
</dbReference>
<dbReference type="GO" id="GO:0015344">
    <property type="term" value="F:siderophore uptake transmembrane transporter activity"/>
    <property type="evidence" value="ECO:0007669"/>
    <property type="project" value="TreeGrafter"/>
</dbReference>
<dbReference type="PROSITE" id="PS52016">
    <property type="entry name" value="TONB_DEPENDENT_REC_3"/>
    <property type="match status" value="1"/>
</dbReference>
<dbReference type="Pfam" id="PF00593">
    <property type="entry name" value="TonB_dep_Rec_b-barrel"/>
    <property type="match status" value="1"/>
</dbReference>
<feature type="compositionally biased region" description="Basic and acidic residues" evidence="10">
    <location>
        <begin position="291"/>
        <end position="300"/>
    </location>
</feature>
<evidence type="ECO:0000256" key="9">
    <source>
        <dbReference type="RuleBase" id="RU003357"/>
    </source>
</evidence>
<dbReference type="GO" id="GO:0030246">
    <property type="term" value="F:carbohydrate binding"/>
    <property type="evidence" value="ECO:0007669"/>
    <property type="project" value="InterPro"/>
</dbReference>
<evidence type="ECO:0000256" key="10">
    <source>
        <dbReference type="SAM" id="MobiDB-lite"/>
    </source>
</evidence>
<name>A0AAW8R2W9_9ALTE</name>
<evidence type="ECO:0000256" key="7">
    <source>
        <dbReference type="ARBA" id="ARBA00023237"/>
    </source>
</evidence>
<evidence type="ECO:0000313" key="14">
    <source>
        <dbReference type="EMBL" id="MDT0582443.1"/>
    </source>
</evidence>
<dbReference type="Pfam" id="PF07715">
    <property type="entry name" value="Plug"/>
    <property type="match status" value="1"/>
</dbReference>
<feature type="domain" description="TonB-dependent receptor-like beta-barrel" evidence="12">
    <location>
        <begin position="383"/>
        <end position="805"/>
    </location>
</feature>
<dbReference type="InterPro" id="IPR036942">
    <property type="entry name" value="Beta-barrel_TonB_sf"/>
</dbReference>
<feature type="chain" id="PRO_5043420814" evidence="11">
    <location>
        <begin position="25"/>
        <end position="836"/>
    </location>
</feature>
<keyword evidence="3 8" id="KW-1134">Transmembrane beta strand</keyword>
<comment type="similarity">
    <text evidence="8 9">Belongs to the TonB-dependent receptor family.</text>
</comment>
<dbReference type="EMBL" id="JAVRIE010000002">
    <property type="protein sequence ID" value="MDT0582443.1"/>
    <property type="molecule type" value="Genomic_DNA"/>
</dbReference>
<feature type="compositionally biased region" description="Basic and acidic residues" evidence="10">
    <location>
        <begin position="522"/>
        <end position="535"/>
    </location>
</feature>
<dbReference type="InterPro" id="IPR012910">
    <property type="entry name" value="Plug_dom"/>
</dbReference>
<dbReference type="AlphaFoldDB" id="A0AAW8R2W9"/>
<dbReference type="PANTHER" id="PTHR30069:SF40">
    <property type="entry name" value="TONB-DEPENDENT RECEPTOR NMB0964-RELATED"/>
    <property type="match status" value="1"/>
</dbReference>
<dbReference type="Gene3D" id="2.170.130.10">
    <property type="entry name" value="TonB-dependent receptor, plug domain"/>
    <property type="match status" value="1"/>
</dbReference>
<evidence type="ECO:0000256" key="5">
    <source>
        <dbReference type="ARBA" id="ARBA00023077"/>
    </source>
</evidence>
<keyword evidence="7 8" id="KW-0998">Cell outer membrane</keyword>
<evidence type="ECO:0000256" key="6">
    <source>
        <dbReference type="ARBA" id="ARBA00023136"/>
    </source>
</evidence>
<accession>A0AAW8R2W9</accession>
<protein>
    <submittedName>
        <fullName evidence="14">TonB-dependent receptor</fullName>
    </submittedName>
</protein>
<keyword evidence="4 8" id="KW-0812">Transmembrane</keyword>
<dbReference type="Pfam" id="PF13620">
    <property type="entry name" value="CarboxypepD_reg"/>
    <property type="match status" value="1"/>
</dbReference>
<dbReference type="InterPro" id="IPR037066">
    <property type="entry name" value="Plug_dom_sf"/>
</dbReference>
<dbReference type="SUPFAM" id="SSF56935">
    <property type="entry name" value="Porins"/>
    <property type="match status" value="1"/>
</dbReference>
<comment type="caution">
    <text evidence="14">The sequence shown here is derived from an EMBL/GenBank/DDBJ whole genome shotgun (WGS) entry which is preliminary data.</text>
</comment>
<dbReference type="RefSeq" id="WP_311361202.1">
    <property type="nucleotide sequence ID" value="NZ_JAVRIE010000002.1"/>
</dbReference>
<evidence type="ECO:0000259" key="12">
    <source>
        <dbReference type="Pfam" id="PF00593"/>
    </source>
</evidence>
<organism evidence="14 15">
    <name type="scientific">Brumicola blandensis</name>
    <dbReference type="NCBI Taxonomy" id="3075611"/>
    <lineage>
        <taxon>Bacteria</taxon>
        <taxon>Pseudomonadati</taxon>
        <taxon>Pseudomonadota</taxon>
        <taxon>Gammaproteobacteria</taxon>
        <taxon>Alteromonadales</taxon>
        <taxon>Alteromonadaceae</taxon>
        <taxon>Brumicola</taxon>
    </lineage>
</organism>
<gene>
    <name evidence="14" type="ORF">RM544_07815</name>
</gene>
<dbReference type="GO" id="GO:0009279">
    <property type="term" value="C:cell outer membrane"/>
    <property type="evidence" value="ECO:0007669"/>
    <property type="project" value="UniProtKB-SubCell"/>
</dbReference>
<evidence type="ECO:0000256" key="3">
    <source>
        <dbReference type="ARBA" id="ARBA00022452"/>
    </source>
</evidence>
<dbReference type="SUPFAM" id="SSF49452">
    <property type="entry name" value="Starch-binding domain-like"/>
    <property type="match status" value="1"/>
</dbReference>